<organism evidence="5 6">
    <name type="scientific">Globisporangium ultimum (strain ATCC 200006 / CBS 805.95 / DAOM BR144)</name>
    <name type="common">Pythium ultimum</name>
    <dbReference type="NCBI Taxonomy" id="431595"/>
    <lineage>
        <taxon>Eukaryota</taxon>
        <taxon>Sar</taxon>
        <taxon>Stramenopiles</taxon>
        <taxon>Oomycota</taxon>
        <taxon>Peronosporomycetes</taxon>
        <taxon>Pythiales</taxon>
        <taxon>Pythiaceae</taxon>
        <taxon>Globisporangium</taxon>
    </lineage>
</organism>
<evidence type="ECO:0000256" key="2">
    <source>
        <dbReference type="ARBA" id="ARBA00022884"/>
    </source>
</evidence>
<keyword evidence="2 3" id="KW-0694">RNA-binding</keyword>
<keyword evidence="6" id="KW-1185">Reference proteome</keyword>
<proteinExistence type="predicted"/>
<keyword evidence="1 3" id="KW-0820">tRNA-binding</keyword>
<dbReference type="InterPro" id="IPR002547">
    <property type="entry name" value="tRNA-bd_dom"/>
</dbReference>
<evidence type="ECO:0000313" key="6">
    <source>
        <dbReference type="Proteomes" id="UP000019132"/>
    </source>
</evidence>
<dbReference type="VEuPathDB" id="FungiDB:PYU1_G014705"/>
<feature type="domain" description="TRNA-binding" evidence="4">
    <location>
        <begin position="12"/>
        <end position="114"/>
    </location>
</feature>
<evidence type="ECO:0000313" key="5">
    <source>
        <dbReference type="EnsemblProtists" id="PYU1_T014736"/>
    </source>
</evidence>
<dbReference type="InterPro" id="IPR012340">
    <property type="entry name" value="NA-bd_OB-fold"/>
</dbReference>
<name>K3XBY7_GLOUD</name>
<dbReference type="InParanoid" id="K3XBY7"/>
<dbReference type="OMA" id="YVEMVEC"/>
<dbReference type="Gene3D" id="2.40.50.140">
    <property type="entry name" value="Nucleic acid-binding proteins"/>
    <property type="match status" value="1"/>
</dbReference>
<sequence>MVKSDVYSSPIVFSQLDLRVGQVLEAVAHSTSEKHYIEKVDIGKGQILEMVQEHQPYFSEEEIVGRKVVVLCNLKVVKIAKVKSQGMILAVSNGKDKYEFLEPNDDAEVGERIYASGEELVEPVTAIQMKKNKVWETLNKDIKTNNKMEVVFKDRYPVRSRTGPVHVESLKKCELAPTKLK</sequence>
<dbReference type="PANTHER" id="PTHR11586">
    <property type="entry name" value="TRNA-AMINOACYLATION COFACTOR ARC1 FAMILY MEMBER"/>
    <property type="match status" value="1"/>
</dbReference>
<dbReference type="SUPFAM" id="SSF50249">
    <property type="entry name" value="Nucleic acid-binding proteins"/>
    <property type="match status" value="1"/>
</dbReference>
<dbReference type="EMBL" id="ADOS01001599">
    <property type="status" value="NOT_ANNOTATED_CDS"/>
    <property type="molecule type" value="Genomic_DNA"/>
</dbReference>
<reference evidence="6" key="1">
    <citation type="journal article" date="2010" name="Genome Biol.">
        <title>Genome sequence of the necrotrophic plant pathogen Pythium ultimum reveals original pathogenicity mechanisms and effector repertoire.</title>
        <authorList>
            <person name="Levesque C.A."/>
            <person name="Brouwer H."/>
            <person name="Cano L."/>
            <person name="Hamilton J.P."/>
            <person name="Holt C."/>
            <person name="Huitema E."/>
            <person name="Raffaele S."/>
            <person name="Robideau G.P."/>
            <person name="Thines M."/>
            <person name="Win J."/>
            <person name="Zerillo M.M."/>
            <person name="Beakes G.W."/>
            <person name="Boore J.L."/>
            <person name="Busam D."/>
            <person name="Dumas B."/>
            <person name="Ferriera S."/>
            <person name="Fuerstenberg S.I."/>
            <person name="Gachon C.M."/>
            <person name="Gaulin E."/>
            <person name="Govers F."/>
            <person name="Grenville-Briggs L."/>
            <person name="Horner N."/>
            <person name="Hostetler J."/>
            <person name="Jiang R.H."/>
            <person name="Johnson J."/>
            <person name="Krajaejun T."/>
            <person name="Lin H."/>
            <person name="Meijer H.J."/>
            <person name="Moore B."/>
            <person name="Morris P."/>
            <person name="Phuntmart V."/>
            <person name="Puiu D."/>
            <person name="Shetty J."/>
            <person name="Stajich J.E."/>
            <person name="Tripathy S."/>
            <person name="Wawra S."/>
            <person name="van West P."/>
            <person name="Whitty B.R."/>
            <person name="Coutinho P.M."/>
            <person name="Henrissat B."/>
            <person name="Martin F."/>
            <person name="Thomas P.D."/>
            <person name="Tyler B.M."/>
            <person name="De Vries R.P."/>
            <person name="Kamoun S."/>
            <person name="Yandell M."/>
            <person name="Tisserat N."/>
            <person name="Buell C.R."/>
        </authorList>
    </citation>
    <scope>NUCLEOTIDE SEQUENCE</scope>
    <source>
        <strain evidence="6">DAOM:BR144</strain>
    </source>
</reference>
<evidence type="ECO:0000259" key="4">
    <source>
        <dbReference type="PROSITE" id="PS50886"/>
    </source>
</evidence>
<dbReference type="PANTHER" id="PTHR11586:SF33">
    <property type="entry name" value="AMINOACYL TRNA SYNTHASE COMPLEX-INTERACTING MULTIFUNCTIONAL PROTEIN 1"/>
    <property type="match status" value="1"/>
</dbReference>
<evidence type="ECO:0000256" key="1">
    <source>
        <dbReference type="ARBA" id="ARBA00022555"/>
    </source>
</evidence>
<protein>
    <recommendedName>
        <fullName evidence="4">tRNA-binding domain-containing protein</fullName>
    </recommendedName>
</protein>
<accession>K3XBY7</accession>
<reference evidence="6" key="2">
    <citation type="submission" date="2010-04" db="EMBL/GenBank/DDBJ databases">
        <authorList>
            <person name="Buell R."/>
            <person name="Hamilton J."/>
            <person name="Hostetler J."/>
        </authorList>
    </citation>
    <scope>NUCLEOTIDE SEQUENCE [LARGE SCALE GENOMIC DNA]</scope>
    <source>
        <strain evidence="6">DAOM:BR144</strain>
    </source>
</reference>
<dbReference type="Proteomes" id="UP000019132">
    <property type="component" value="Unassembled WGS sequence"/>
</dbReference>
<dbReference type="HOGENOM" id="CLU_009710_6_3_1"/>
<dbReference type="AlphaFoldDB" id="K3XBY7"/>
<dbReference type="EnsemblProtists" id="PYU1_T014736">
    <property type="protein sequence ID" value="PYU1_T014736"/>
    <property type="gene ID" value="PYU1_G014705"/>
</dbReference>
<dbReference type="GO" id="GO:0000049">
    <property type="term" value="F:tRNA binding"/>
    <property type="evidence" value="ECO:0007669"/>
    <property type="project" value="UniProtKB-UniRule"/>
</dbReference>
<dbReference type="InterPro" id="IPR051270">
    <property type="entry name" value="Tyrosine-tRNA_ligase_regulator"/>
</dbReference>
<reference evidence="5" key="3">
    <citation type="submission" date="2015-02" db="UniProtKB">
        <authorList>
            <consortium name="EnsemblProtists"/>
        </authorList>
    </citation>
    <scope>IDENTIFICATION</scope>
    <source>
        <strain evidence="5">DAOM BR144</strain>
    </source>
</reference>
<dbReference type="Pfam" id="PF01588">
    <property type="entry name" value="tRNA_bind"/>
    <property type="match status" value="1"/>
</dbReference>
<dbReference type="PROSITE" id="PS50886">
    <property type="entry name" value="TRBD"/>
    <property type="match status" value="1"/>
</dbReference>
<evidence type="ECO:0000256" key="3">
    <source>
        <dbReference type="PROSITE-ProRule" id="PRU00209"/>
    </source>
</evidence>
<dbReference type="eggNOG" id="KOG2241">
    <property type="taxonomic scope" value="Eukaryota"/>
</dbReference>
<dbReference type="STRING" id="431595.K3XBY7"/>